<keyword evidence="2" id="KW-1185">Reference proteome</keyword>
<comment type="caution">
    <text evidence="1">The sequence shown here is derived from an EMBL/GenBank/DDBJ whole genome shotgun (WGS) entry which is preliminary data.</text>
</comment>
<organism evidence="1 2">
    <name type="scientific">Clonostachys rosea f. rosea IK726</name>
    <dbReference type="NCBI Taxonomy" id="1349383"/>
    <lineage>
        <taxon>Eukaryota</taxon>
        <taxon>Fungi</taxon>
        <taxon>Dikarya</taxon>
        <taxon>Ascomycota</taxon>
        <taxon>Pezizomycotina</taxon>
        <taxon>Sordariomycetes</taxon>
        <taxon>Hypocreomycetidae</taxon>
        <taxon>Hypocreales</taxon>
        <taxon>Bionectriaceae</taxon>
        <taxon>Clonostachys</taxon>
    </lineage>
</organism>
<reference evidence="1" key="2">
    <citation type="submission" date="2021-10" db="EMBL/GenBank/DDBJ databases">
        <authorList>
            <person name="Piombo E."/>
        </authorList>
    </citation>
    <scope>NUCLEOTIDE SEQUENCE</scope>
</reference>
<dbReference type="Proteomes" id="UP000836387">
    <property type="component" value="Unassembled WGS sequence"/>
</dbReference>
<gene>
    <name evidence="1" type="ORF">CRV2_00011246</name>
</gene>
<reference evidence="1" key="1">
    <citation type="submission" date="2020-04" db="EMBL/GenBank/DDBJ databases">
        <authorList>
            <person name="Broberg M."/>
        </authorList>
    </citation>
    <scope>NUCLEOTIDE SEQUENCE</scope>
</reference>
<name>A0ACA9TWY5_BIOOC</name>
<dbReference type="EMBL" id="CADEHS020000008">
    <property type="protein sequence ID" value="CAG9945153.1"/>
    <property type="molecule type" value="Genomic_DNA"/>
</dbReference>
<evidence type="ECO:0000313" key="1">
    <source>
        <dbReference type="EMBL" id="CAG9945153.1"/>
    </source>
</evidence>
<evidence type="ECO:0000313" key="2">
    <source>
        <dbReference type="Proteomes" id="UP000836387"/>
    </source>
</evidence>
<protein>
    <submittedName>
        <fullName evidence="1">Uncharacterized protein</fullName>
    </submittedName>
</protein>
<accession>A0ACA9TWY5</accession>
<sequence length="87" mass="9826">MSSLLSILDNYTENLWVWRMQPGRRDGDPVSGILKATRHRVCKPLADQQVYERASVFSFNHADQELTMNHLEVCSLILIGAPKGVNS</sequence>
<proteinExistence type="predicted"/>